<proteinExistence type="predicted"/>
<keyword evidence="3" id="KW-1185">Reference proteome</keyword>
<evidence type="ECO:0000256" key="1">
    <source>
        <dbReference type="SAM" id="MobiDB-lite"/>
    </source>
</evidence>
<accession>A0ABQ7MYJ0</accession>
<evidence type="ECO:0000313" key="3">
    <source>
        <dbReference type="Proteomes" id="UP000823674"/>
    </source>
</evidence>
<feature type="compositionally biased region" description="Polar residues" evidence="1">
    <location>
        <begin position="56"/>
        <end position="67"/>
    </location>
</feature>
<comment type="caution">
    <text evidence="2">The sequence shown here is derived from an EMBL/GenBank/DDBJ whole genome shotgun (WGS) entry which is preliminary data.</text>
</comment>
<organism evidence="2 3">
    <name type="scientific">Brassica rapa subsp. trilocularis</name>
    <dbReference type="NCBI Taxonomy" id="1813537"/>
    <lineage>
        <taxon>Eukaryota</taxon>
        <taxon>Viridiplantae</taxon>
        <taxon>Streptophyta</taxon>
        <taxon>Embryophyta</taxon>
        <taxon>Tracheophyta</taxon>
        <taxon>Spermatophyta</taxon>
        <taxon>Magnoliopsida</taxon>
        <taxon>eudicotyledons</taxon>
        <taxon>Gunneridae</taxon>
        <taxon>Pentapetalae</taxon>
        <taxon>rosids</taxon>
        <taxon>malvids</taxon>
        <taxon>Brassicales</taxon>
        <taxon>Brassicaceae</taxon>
        <taxon>Brassiceae</taxon>
        <taxon>Brassica</taxon>
    </lineage>
</organism>
<name>A0ABQ7MYJ0_BRACM</name>
<protein>
    <submittedName>
        <fullName evidence="2">Uncharacterized protein</fullName>
    </submittedName>
</protein>
<gene>
    <name evidence="2" type="primary">A03g500500.1_BraROA</name>
    <name evidence="2" type="ORF">IGI04_009030</name>
</gene>
<sequence>MNVTIVRQHYMGLEVKSTMDKGREGPSMKQVMHSESQNRGSTAPPCTIKRKENKTRPTTKLQNRYDD</sequence>
<dbReference type="Proteomes" id="UP000823674">
    <property type="component" value="Chromosome A03"/>
</dbReference>
<reference evidence="2 3" key="1">
    <citation type="submission" date="2021-03" db="EMBL/GenBank/DDBJ databases">
        <authorList>
            <person name="King G.J."/>
            <person name="Bancroft I."/>
            <person name="Baten A."/>
            <person name="Bloomfield J."/>
            <person name="Borpatragohain P."/>
            <person name="He Z."/>
            <person name="Irish N."/>
            <person name="Irwin J."/>
            <person name="Liu K."/>
            <person name="Mauleon R.P."/>
            <person name="Moore J."/>
            <person name="Morris R."/>
            <person name="Ostergaard L."/>
            <person name="Wang B."/>
            <person name="Wells R."/>
        </authorList>
    </citation>
    <scope>NUCLEOTIDE SEQUENCE [LARGE SCALE GENOMIC DNA]</scope>
    <source>
        <strain evidence="2">R-o-18</strain>
        <tissue evidence="2">Leaf</tissue>
    </source>
</reference>
<feature type="region of interest" description="Disordered" evidence="1">
    <location>
        <begin position="19"/>
        <end position="67"/>
    </location>
</feature>
<evidence type="ECO:0000313" key="2">
    <source>
        <dbReference type="EMBL" id="KAG5402911.1"/>
    </source>
</evidence>
<dbReference type="EMBL" id="JADBGQ010000003">
    <property type="protein sequence ID" value="KAG5402911.1"/>
    <property type="molecule type" value="Genomic_DNA"/>
</dbReference>